<dbReference type="KEGG" id="rul:UC8_03330"/>
<keyword evidence="1" id="KW-1133">Transmembrane helix</keyword>
<dbReference type="GO" id="GO:0004175">
    <property type="term" value="F:endopeptidase activity"/>
    <property type="evidence" value="ECO:0007669"/>
    <property type="project" value="UniProtKB-ARBA"/>
</dbReference>
<keyword evidence="4" id="KW-1185">Reference proteome</keyword>
<feature type="domain" description="CAAX prenyl protease 2/Lysostaphin resistance protein A-like" evidence="2">
    <location>
        <begin position="109"/>
        <end position="203"/>
    </location>
</feature>
<dbReference type="AlphaFoldDB" id="A0A5B9QMY5"/>
<evidence type="ECO:0000256" key="1">
    <source>
        <dbReference type="SAM" id="Phobius"/>
    </source>
</evidence>
<dbReference type="GO" id="GO:0080120">
    <property type="term" value="P:CAAX-box protein maturation"/>
    <property type="evidence" value="ECO:0007669"/>
    <property type="project" value="UniProtKB-ARBA"/>
</dbReference>
<protein>
    <submittedName>
        <fullName evidence="3">CAAX amino terminal protease self-immunity</fullName>
    </submittedName>
</protein>
<proteinExistence type="predicted"/>
<keyword evidence="1" id="KW-0812">Transmembrane</keyword>
<name>A0A5B9QMY5_9BACT</name>
<dbReference type="EMBL" id="CP042914">
    <property type="protein sequence ID" value="QEG38376.1"/>
    <property type="molecule type" value="Genomic_DNA"/>
</dbReference>
<sequence length="212" mass="23139">MDDPDDFPWNSNDEPQSDPGSFFLKAAGFELLLGLIGLAAAWMLGYDARQLIPRGDQYGDIFYGLGVGVVATAPMLLAVWILERLNLTGVEELSRITKDRLLAPMRHLTVLELFAISVCAGLGEELLFRGWLQGWLIGPLDEASQVQIIVGVAVASLAFGLVHAMTPTYFALATLVGVYLGYLTILTENLLVPIVAHALYDAVQLIFAFRDD</sequence>
<dbReference type="GO" id="GO:0006508">
    <property type="term" value="P:proteolysis"/>
    <property type="evidence" value="ECO:0007669"/>
    <property type="project" value="UniProtKB-KW"/>
</dbReference>
<evidence type="ECO:0000313" key="3">
    <source>
        <dbReference type="EMBL" id="QEG38376.1"/>
    </source>
</evidence>
<organism evidence="3 4">
    <name type="scientific">Roseimaritima ulvae</name>
    <dbReference type="NCBI Taxonomy" id="980254"/>
    <lineage>
        <taxon>Bacteria</taxon>
        <taxon>Pseudomonadati</taxon>
        <taxon>Planctomycetota</taxon>
        <taxon>Planctomycetia</taxon>
        <taxon>Pirellulales</taxon>
        <taxon>Pirellulaceae</taxon>
        <taxon>Roseimaritima</taxon>
    </lineage>
</organism>
<reference evidence="3 4" key="1">
    <citation type="submission" date="2019-08" db="EMBL/GenBank/DDBJ databases">
        <title>Deep-cultivation of Planctomycetes and their phenomic and genomic characterization uncovers novel biology.</title>
        <authorList>
            <person name="Wiegand S."/>
            <person name="Jogler M."/>
            <person name="Boedeker C."/>
            <person name="Pinto D."/>
            <person name="Vollmers J."/>
            <person name="Rivas-Marin E."/>
            <person name="Kohn T."/>
            <person name="Peeters S.H."/>
            <person name="Heuer A."/>
            <person name="Rast P."/>
            <person name="Oberbeckmann S."/>
            <person name="Bunk B."/>
            <person name="Jeske O."/>
            <person name="Meyerdierks A."/>
            <person name="Storesund J.E."/>
            <person name="Kallscheuer N."/>
            <person name="Luecker S."/>
            <person name="Lage O.M."/>
            <person name="Pohl T."/>
            <person name="Merkel B.J."/>
            <person name="Hornburger P."/>
            <person name="Mueller R.-W."/>
            <person name="Bruemmer F."/>
            <person name="Labrenz M."/>
            <person name="Spormann A.M."/>
            <person name="Op den Camp H."/>
            <person name="Overmann J."/>
            <person name="Amann R."/>
            <person name="Jetten M.S.M."/>
            <person name="Mascher T."/>
            <person name="Medema M.H."/>
            <person name="Devos D.P."/>
            <person name="Kaster A.-K."/>
            <person name="Ovreas L."/>
            <person name="Rohde M."/>
            <person name="Galperin M.Y."/>
            <person name="Jogler C."/>
        </authorList>
    </citation>
    <scope>NUCLEOTIDE SEQUENCE [LARGE SCALE GENOMIC DNA]</scope>
    <source>
        <strain evidence="3 4">UC8</strain>
    </source>
</reference>
<accession>A0A5B9QMY5</accession>
<keyword evidence="3" id="KW-0378">Hydrolase</keyword>
<dbReference type="Pfam" id="PF02517">
    <property type="entry name" value="Rce1-like"/>
    <property type="match status" value="1"/>
</dbReference>
<dbReference type="Proteomes" id="UP000325286">
    <property type="component" value="Chromosome"/>
</dbReference>
<dbReference type="RefSeq" id="WP_068134489.1">
    <property type="nucleotide sequence ID" value="NZ_CP042914.1"/>
</dbReference>
<dbReference type="PANTHER" id="PTHR43592">
    <property type="entry name" value="CAAX AMINO TERMINAL PROTEASE"/>
    <property type="match status" value="1"/>
</dbReference>
<dbReference type="InterPro" id="IPR003675">
    <property type="entry name" value="Rce1/LyrA-like_dom"/>
</dbReference>
<feature type="transmembrane region" description="Helical" evidence="1">
    <location>
        <begin position="143"/>
        <end position="162"/>
    </location>
</feature>
<keyword evidence="3" id="KW-0645">Protease</keyword>
<gene>
    <name evidence="3" type="ORF">UC8_03330</name>
</gene>
<dbReference type="OrthoDB" id="118729at2"/>
<evidence type="ECO:0000259" key="2">
    <source>
        <dbReference type="Pfam" id="PF02517"/>
    </source>
</evidence>
<feature type="transmembrane region" description="Helical" evidence="1">
    <location>
        <begin position="22"/>
        <end position="41"/>
    </location>
</feature>
<dbReference type="PANTHER" id="PTHR43592:SF15">
    <property type="entry name" value="CAAX AMINO TERMINAL PROTEASE FAMILY PROTEIN"/>
    <property type="match status" value="1"/>
</dbReference>
<feature type="transmembrane region" description="Helical" evidence="1">
    <location>
        <begin position="61"/>
        <end position="82"/>
    </location>
</feature>
<evidence type="ECO:0000313" key="4">
    <source>
        <dbReference type="Proteomes" id="UP000325286"/>
    </source>
</evidence>
<keyword evidence="1" id="KW-0472">Membrane</keyword>